<gene>
    <name evidence="1" type="ORF">EDD27_5303</name>
</gene>
<dbReference type="SUPFAM" id="SSF48452">
    <property type="entry name" value="TPR-like"/>
    <property type="match status" value="2"/>
</dbReference>
<dbReference type="RefSeq" id="WP_127934715.1">
    <property type="nucleotide sequence ID" value="NZ_SAUN01000001.1"/>
</dbReference>
<dbReference type="Pfam" id="PF13374">
    <property type="entry name" value="TPR_10"/>
    <property type="match status" value="1"/>
</dbReference>
<proteinExistence type="predicted"/>
<dbReference type="AlphaFoldDB" id="A0A438MAJ7"/>
<dbReference type="Gene3D" id="1.25.40.10">
    <property type="entry name" value="Tetratricopeptide repeat domain"/>
    <property type="match status" value="2"/>
</dbReference>
<evidence type="ECO:0000313" key="2">
    <source>
        <dbReference type="Proteomes" id="UP000284824"/>
    </source>
</evidence>
<comment type="caution">
    <text evidence="1">The sequence shown here is derived from an EMBL/GenBank/DDBJ whole genome shotgun (WGS) entry which is preliminary data.</text>
</comment>
<dbReference type="Proteomes" id="UP000284824">
    <property type="component" value="Unassembled WGS sequence"/>
</dbReference>
<keyword evidence="2" id="KW-1185">Reference proteome</keyword>
<dbReference type="PANTHER" id="PTHR19959:SF119">
    <property type="entry name" value="FUNGAL LIPASE-LIKE DOMAIN-CONTAINING PROTEIN"/>
    <property type="match status" value="1"/>
</dbReference>
<dbReference type="OrthoDB" id="3218567at2"/>
<name>A0A438MAJ7_9ACTN</name>
<evidence type="ECO:0000313" key="1">
    <source>
        <dbReference type="EMBL" id="RVX42665.1"/>
    </source>
</evidence>
<sequence>MSVETLRAQVMRLRELARADPDTYEPELALALYTLCMELKDIGGPITTSYLELLEEGIALHRRLLGRNPSSIPQLGLMLCWLGFAQYNLGWNAKAQDFLEEGLGLIRSMARAEPDVYESQLAHALDLTSFTLSRVGDHSAALSAARESLAIWRQLAEEQPGEHDYYLAGALHTVCFALRDAERHEEILAPAEESVTIARRLRARGSEGARARLLANSLDLKATALANLERPADALPVMEEAVLSYKEAHRYGHMPDSLNYAIALNNLSKLHMLLGRTPEAKDHAERAFAEFVTRIRRTDALADLPELASDIVEQLMSLGMTWRAKMLARLVNQRLNPQSNGLGKLIARLRRR</sequence>
<accession>A0A438MAJ7</accession>
<reference evidence="1 2" key="1">
    <citation type="submission" date="2019-01" db="EMBL/GenBank/DDBJ databases">
        <title>Sequencing the genomes of 1000 actinobacteria strains.</title>
        <authorList>
            <person name="Klenk H.-P."/>
        </authorList>
    </citation>
    <scope>NUCLEOTIDE SEQUENCE [LARGE SCALE GENOMIC DNA]</scope>
    <source>
        <strain evidence="1 2">DSM 43925</strain>
    </source>
</reference>
<dbReference type="InterPro" id="IPR011990">
    <property type="entry name" value="TPR-like_helical_dom_sf"/>
</dbReference>
<dbReference type="EMBL" id="SAUN01000001">
    <property type="protein sequence ID" value="RVX42665.1"/>
    <property type="molecule type" value="Genomic_DNA"/>
</dbReference>
<protein>
    <recommendedName>
        <fullName evidence="3">Tetratricopeptide repeat protein</fullName>
    </recommendedName>
</protein>
<organism evidence="1 2">
    <name type="scientific">Nonomuraea polychroma</name>
    <dbReference type="NCBI Taxonomy" id="46176"/>
    <lineage>
        <taxon>Bacteria</taxon>
        <taxon>Bacillati</taxon>
        <taxon>Actinomycetota</taxon>
        <taxon>Actinomycetes</taxon>
        <taxon>Streptosporangiales</taxon>
        <taxon>Streptosporangiaceae</taxon>
        <taxon>Nonomuraea</taxon>
    </lineage>
</organism>
<dbReference type="PANTHER" id="PTHR19959">
    <property type="entry name" value="KINESIN LIGHT CHAIN"/>
    <property type="match status" value="1"/>
</dbReference>
<evidence type="ECO:0008006" key="3">
    <source>
        <dbReference type="Google" id="ProtNLM"/>
    </source>
</evidence>